<organism evidence="1 2">
    <name type="scientific">Botrytis fragariae</name>
    <dbReference type="NCBI Taxonomy" id="1964551"/>
    <lineage>
        <taxon>Eukaryota</taxon>
        <taxon>Fungi</taxon>
        <taxon>Dikarya</taxon>
        <taxon>Ascomycota</taxon>
        <taxon>Pezizomycotina</taxon>
        <taxon>Leotiomycetes</taxon>
        <taxon>Helotiales</taxon>
        <taxon>Sclerotiniaceae</taxon>
        <taxon>Botrytis</taxon>
    </lineage>
</organism>
<evidence type="ECO:0000313" key="1">
    <source>
        <dbReference type="EMBL" id="KAF5867690.1"/>
    </source>
</evidence>
<name>A0A8H6EDC4_9HELO</name>
<gene>
    <name evidence="1" type="ORF">Bfra_010659</name>
</gene>
<evidence type="ECO:0000313" key="2">
    <source>
        <dbReference type="Proteomes" id="UP000531561"/>
    </source>
</evidence>
<comment type="caution">
    <text evidence="1">The sequence shown here is derived from an EMBL/GenBank/DDBJ whole genome shotgun (WGS) entry which is preliminary data.</text>
</comment>
<keyword evidence="2" id="KW-1185">Reference proteome</keyword>
<dbReference type="Proteomes" id="UP000531561">
    <property type="component" value="Unassembled WGS sequence"/>
</dbReference>
<reference evidence="1 2" key="1">
    <citation type="journal article" date="2020" name="Phytopathology">
        <title>A high-quality genome resource of Botrytis fragariae, a new and rapidly spreading fungal pathogen causing strawberry gray mold in the U.S.A.</title>
        <authorList>
            <person name="Wu Y."/>
            <person name="Saski C.A."/>
            <person name="Schnabel G."/>
            <person name="Xiao S."/>
            <person name="Hu M."/>
        </authorList>
    </citation>
    <scope>NUCLEOTIDE SEQUENCE [LARGE SCALE GENOMIC DNA]</scope>
    <source>
        <strain evidence="1 2">BVB16</strain>
    </source>
</reference>
<sequence>MVCVPPCWATLSQALRKIIVDSDTERDVLAASLCVFFNSRLALCIFKDTHNIHFRLRSQVILILASAETADF</sequence>
<dbReference type="EMBL" id="JABFCT010000028">
    <property type="protein sequence ID" value="KAF5867690.1"/>
    <property type="molecule type" value="Genomic_DNA"/>
</dbReference>
<dbReference type="GeneID" id="59264688"/>
<protein>
    <submittedName>
        <fullName evidence="1">Uncharacterized protein</fullName>
    </submittedName>
</protein>
<dbReference type="AlphaFoldDB" id="A0A8H6EDC4"/>
<proteinExistence type="predicted"/>
<dbReference type="RefSeq" id="XP_037186639.1">
    <property type="nucleotide sequence ID" value="XM_037340996.1"/>
</dbReference>
<accession>A0A8H6EDC4</accession>